<dbReference type="AlphaFoldDB" id="A0A7I9UX33"/>
<keyword evidence="6 13" id="KW-0573">Peptidoglycan synthesis</keyword>
<gene>
    <name evidence="15" type="ORF">nbrc107697_15420</name>
</gene>
<keyword evidence="2" id="KW-1003">Cell membrane</keyword>
<organism evidence="15 16">
    <name type="scientific">Gordonia crocea</name>
    <dbReference type="NCBI Taxonomy" id="589162"/>
    <lineage>
        <taxon>Bacteria</taxon>
        <taxon>Bacillati</taxon>
        <taxon>Actinomycetota</taxon>
        <taxon>Actinomycetes</taxon>
        <taxon>Mycobacteriales</taxon>
        <taxon>Gordoniaceae</taxon>
        <taxon>Gordonia</taxon>
    </lineage>
</organism>
<dbReference type="EMBL" id="BJOU01000001">
    <property type="protein sequence ID" value="GED97503.1"/>
    <property type="molecule type" value="Genomic_DNA"/>
</dbReference>
<keyword evidence="5 13" id="KW-0133">Cell shape</keyword>
<evidence type="ECO:0000256" key="6">
    <source>
        <dbReference type="ARBA" id="ARBA00022984"/>
    </source>
</evidence>
<dbReference type="GO" id="GO:0005576">
    <property type="term" value="C:extracellular region"/>
    <property type="evidence" value="ECO:0007669"/>
    <property type="project" value="TreeGrafter"/>
</dbReference>
<keyword evidence="3" id="KW-0808">Transferase</keyword>
<evidence type="ECO:0000256" key="1">
    <source>
        <dbReference type="ARBA" id="ARBA00004752"/>
    </source>
</evidence>
<dbReference type="OrthoDB" id="5242354at2"/>
<evidence type="ECO:0000256" key="12">
    <source>
        <dbReference type="ARBA" id="ARBA00060592"/>
    </source>
</evidence>
<dbReference type="PANTHER" id="PTHR30582">
    <property type="entry name" value="L,D-TRANSPEPTIDASE"/>
    <property type="match status" value="1"/>
</dbReference>
<keyword evidence="8" id="KW-0564">Palmitate</keyword>
<comment type="pathway">
    <text evidence="1 13">Cell wall biogenesis; peptidoglycan biosynthesis.</text>
</comment>
<evidence type="ECO:0000256" key="3">
    <source>
        <dbReference type="ARBA" id="ARBA00022679"/>
    </source>
</evidence>
<dbReference type="Gene3D" id="2.40.440.10">
    <property type="entry name" value="L,D-transpeptidase catalytic domain-like"/>
    <property type="match status" value="1"/>
</dbReference>
<keyword evidence="10" id="KW-0012">Acyltransferase</keyword>
<dbReference type="FunFam" id="2.40.440.10:FF:000005">
    <property type="entry name" value="L,D-transpeptidase 2"/>
    <property type="match status" value="1"/>
</dbReference>
<dbReference type="Pfam" id="PF03734">
    <property type="entry name" value="YkuD"/>
    <property type="match status" value="1"/>
</dbReference>
<evidence type="ECO:0000313" key="15">
    <source>
        <dbReference type="EMBL" id="GED97503.1"/>
    </source>
</evidence>
<dbReference type="UniPathway" id="UPA00219"/>
<dbReference type="CDD" id="cd13432">
    <property type="entry name" value="LDT_IgD_like_2"/>
    <property type="match status" value="1"/>
</dbReference>
<dbReference type="InterPro" id="IPR041280">
    <property type="entry name" value="Big_10"/>
</dbReference>
<dbReference type="GO" id="GO:0016746">
    <property type="term" value="F:acyltransferase activity"/>
    <property type="evidence" value="ECO:0007669"/>
    <property type="project" value="UniProtKB-KW"/>
</dbReference>
<keyword evidence="7" id="KW-0472">Membrane</keyword>
<dbReference type="PROSITE" id="PS51257">
    <property type="entry name" value="PROKAR_LIPOPROTEIN"/>
    <property type="match status" value="1"/>
</dbReference>
<dbReference type="InterPro" id="IPR050979">
    <property type="entry name" value="LD-transpeptidase"/>
</dbReference>
<comment type="caution">
    <text evidence="15">The sequence shown here is derived from an EMBL/GenBank/DDBJ whole genome shotgun (WGS) entry which is preliminary data.</text>
</comment>
<evidence type="ECO:0000259" key="14">
    <source>
        <dbReference type="PROSITE" id="PS52029"/>
    </source>
</evidence>
<comment type="pathway">
    <text evidence="12">Glycan biosynthesis.</text>
</comment>
<dbReference type="Pfam" id="PF17964">
    <property type="entry name" value="Big_10"/>
    <property type="match status" value="1"/>
</dbReference>
<dbReference type="InterPro" id="IPR005490">
    <property type="entry name" value="LD_TPept_cat_dom"/>
</dbReference>
<protein>
    <submittedName>
        <fullName evidence="15">Putative conserved lipoprotein LppS</fullName>
    </submittedName>
</protein>
<dbReference type="GO" id="GO:0071972">
    <property type="term" value="F:peptidoglycan L,D-transpeptidase activity"/>
    <property type="evidence" value="ECO:0007669"/>
    <property type="project" value="TreeGrafter"/>
</dbReference>
<evidence type="ECO:0000256" key="2">
    <source>
        <dbReference type="ARBA" id="ARBA00022475"/>
    </source>
</evidence>
<evidence type="ECO:0000256" key="9">
    <source>
        <dbReference type="ARBA" id="ARBA00023288"/>
    </source>
</evidence>
<dbReference type="SUPFAM" id="SSF141523">
    <property type="entry name" value="L,D-transpeptidase catalytic domain-like"/>
    <property type="match status" value="1"/>
</dbReference>
<feature type="active site" description="Proton donor/acceptor" evidence="13">
    <location>
        <position position="334"/>
    </location>
</feature>
<evidence type="ECO:0000256" key="11">
    <source>
        <dbReference type="ARBA" id="ARBA00023316"/>
    </source>
</evidence>
<accession>A0A7I9UX33</accession>
<feature type="domain" description="L,D-TPase catalytic" evidence="14">
    <location>
        <begin position="251"/>
        <end position="376"/>
    </location>
</feature>
<reference evidence="16" key="1">
    <citation type="submission" date="2019-06" db="EMBL/GenBank/DDBJ databases">
        <title>Gordonia isolated from sludge of a wastewater treatment plant.</title>
        <authorList>
            <person name="Tamura T."/>
            <person name="Aoyama K."/>
            <person name="Kang Y."/>
            <person name="Saito S."/>
            <person name="Akiyama N."/>
            <person name="Yazawa K."/>
            <person name="Gonoi T."/>
            <person name="Mikami Y."/>
        </authorList>
    </citation>
    <scope>NUCLEOTIDE SEQUENCE [LARGE SCALE GENOMIC DNA]</scope>
    <source>
        <strain evidence="16">NBRC 107697</strain>
    </source>
</reference>
<evidence type="ECO:0000256" key="8">
    <source>
        <dbReference type="ARBA" id="ARBA00023139"/>
    </source>
</evidence>
<dbReference type="GO" id="GO:0008360">
    <property type="term" value="P:regulation of cell shape"/>
    <property type="evidence" value="ECO:0007669"/>
    <property type="project" value="UniProtKB-UniRule"/>
</dbReference>
<proteinExistence type="predicted"/>
<evidence type="ECO:0000256" key="13">
    <source>
        <dbReference type="PROSITE-ProRule" id="PRU01373"/>
    </source>
</evidence>
<name>A0A7I9UX33_9ACTN</name>
<dbReference type="Proteomes" id="UP000444980">
    <property type="component" value="Unassembled WGS sequence"/>
</dbReference>
<dbReference type="GO" id="GO:0018104">
    <property type="term" value="P:peptidoglycan-protein cross-linking"/>
    <property type="evidence" value="ECO:0007669"/>
    <property type="project" value="TreeGrafter"/>
</dbReference>
<feature type="active site" description="Nucleophile" evidence="13">
    <location>
        <position position="352"/>
    </location>
</feature>
<dbReference type="CDD" id="cd16913">
    <property type="entry name" value="YkuD_like"/>
    <property type="match status" value="1"/>
</dbReference>
<dbReference type="InterPro" id="IPR038063">
    <property type="entry name" value="Transpep_catalytic_dom"/>
</dbReference>
<keyword evidence="11 13" id="KW-0961">Cell wall biogenesis/degradation</keyword>
<keyword evidence="16" id="KW-1185">Reference proteome</keyword>
<sequence length="404" mass="43446">MGYPRGGTRGGRAPFVVLAALIAMVGMLSSCTKSPTYPDTVSDSSQFADLAAPALTVTGLGEKALKENAIGVQPGAPVTVRAQQGSLTNVKVSSGGREVPGQITDNGSTWTNTAPMAFASRYTLTARATGVGGQSDIQRSFTTSTANNFTMPYLVPRNGEVVGVGQPISVKFDEPITNRKAVQDAIVITTDPPVEGAFYWISPQDLRWRPEKFWKSGTKVTVAVNVFGIDLGDGVYGQKNVKSTFRVGRQMLITADDRTKTVTFERDGKVVRRMPTSMGKPGTPTDRGIYIVGDKHAHLVMDSSTYGVPINSADGYRTPVDYATQMSYSGIYFHSAPWSVWAQGNTNTSHGCLNLSPADALWVMNNTLRGDPVTVKHTQGPMLSGTDGLGDWNIPWERWKKGNA</sequence>
<dbReference type="RefSeq" id="WP_161927656.1">
    <property type="nucleotide sequence ID" value="NZ_BJOU01000001.1"/>
</dbReference>
<keyword evidence="9 15" id="KW-0449">Lipoprotein</keyword>
<evidence type="ECO:0000256" key="10">
    <source>
        <dbReference type="ARBA" id="ARBA00023315"/>
    </source>
</evidence>
<evidence type="ECO:0000256" key="4">
    <source>
        <dbReference type="ARBA" id="ARBA00022729"/>
    </source>
</evidence>
<dbReference type="Gene3D" id="2.60.40.3780">
    <property type="match status" value="1"/>
</dbReference>
<keyword evidence="4" id="KW-0732">Signal</keyword>
<dbReference type="PANTHER" id="PTHR30582:SF2">
    <property type="entry name" value="L,D-TRANSPEPTIDASE YCIB-RELATED"/>
    <property type="match status" value="1"/>
</dbReference>
<evidence type="ECO:0000256" key="7">
    <source>
        <dbReference type="ARBA" id="ARBA00023136"/>
    </source>
</evidence>
<dbReference type="GO" id="GO:0071555">
    <property type="term" value="P:cell wall organization"/>
    <property type="evidence" value="ECO:0007669"/>
    <property type="project" value="UniProtKB-UniRule"/>
</dbReference>
<dbReference type="Gene3D" id="2.60.40.3710">
    <property type="match status" value="1"/>
</dbReference>
<evidence type="ECO:0000313" key="16">
    <source>
        <dbReference type="Proteomes" id="UP000444980"/>
    </source>
</evidence>
<dbReference type="PROSITE" id="PS52029">
    <property type="entry name" value="LD_TPASE"/>
    <property type="match status" value="1"/>
</dbReference>
<evidence type="ECO:0000256" key="5">
    <source>
        <dbReference type="ARBA" id="ARBA00022960"/>
    </source>
</evidence>